<dbReference type="PROSITE" id="PS50206">
    <property type="entry name" value="RHODANESE_3"/>
    <property type="match status" value="2"/>
</dbReference>
<dbReference type="Proteomes" id="UP001316087">
    <property type="component" value="Unassembled WGS sequence"/>
</dbReference>
<feature type="domain" description="Rhodanese" evidence="3">
    <location>
        <begin position="161"/>
        <end position="267"/>
    </location>
</feature>
<evidence type="ECO:0000256" key="1">
    <source>
        <dbReference type="ARBA" id="ARBA00022679"/>
    </source>
</evidence>
<dbReference type="SMART" id="SM00450">
    <property type="entry name" value="RHOD"/>
    <property type="match status" value="2"/>
</dbReference>
<comment type="caution">
    <text evidence="4">The sequence shown here is derived from an EMBL/GenBank/DDBJ whole genome shotgun (WGS) entry which is preliminary data.</text>
</comment>
<name>A0ABS9UB07_9BACL</name>
<dbReference type="RefSeq" id="WP_241368331.1">
    <property type="nucleotide sequence ID" value="NZ_JAKZFC010000001.1"/>
</dbReference>
<evidence type="ECO:0000259" key="3">
    <source>
        <dbReference type="PROSITE" id="PS50206"/>
    </source>
</evidence>
<organism evidence="4 5">
    <name type="scientific">Solibacillus palustris</name>
    <dbReference type="NCBI Taxonomy" id="2908203"/>
    <lineage>
        <taxon>Bacteria</taxon>
        <taxon>Bacillati</taxon>
        <taxon>Bacillota</taxon>
        <taxon>Bacilli</taxon>
        <taxon>Bacillales</taxon>
        <taxon>Caryophanaceae</taxon>
        <taxon>Solibacillus</taxon>
    </lineage>
</organism>
<proteinExistence type="predicted"/>
<dbReference type="InterPro" id="IPR001763">
    <property type="entry name" value="Rhodanese-like_dom"/>
</dbReference>
<evidence type="ECO:0000256" key="2">
    <source>
        <dbReference type="ARBA" id="ARBA00022737"/>
    </source>
</evidence>
<gene>
    <name evidence="4" type="ORF">LZ480_05290</name>
</gene>
<reference evidence="4 5" key="1">
    <citation type="submission" date="2022-03" db="EMBL/GenBank/DDBJ databases">
        <authorList>
            <person name="Jo J.-H."/>
            <person name="Im W.-T."/>
        </authorList>
    </citation>
    <scope>NUCLEOTIDE SEQUENCE [LARGE SCALE GENOMIC DNA]</scope>
    <source>
        <strain evidence="4 5">MA9</strain>
    </source>
</reference>
<dbReference type="SUPFAM" id="SSF52821">
    <property type="entry name" value="Rhodanese/Cell cycle control phosphatase"/>
    <property type="match status" value="2"/>
</dbReference>
<dbReference type="InterPro" id="IPR036873">
    <property type="entry name" value="Rhodanese-like_dom_sf"/>
</dbReference>
<dbReference type="EMBL" id="JAKZFC010000001">
    <property type="protein sequence ID" value="MCH7321300.1"/>
    <property type="molecule type" value="Genomic_DNA"/>
</dbReference>
<feature type="domain" description="Rhodanese" evidence="3">
    <location>
        <begin position="12"/>
        <end position="130"/>
    </location>
</feature>
<protein>
    <submittedName>
        <fullName evidence="4">Sulfurtransferase</fullName>
    </submittedName>
</protein>
<sequence length="270" mass="30716">MQSTIFVSANKMERNGRIIDVRYDLTNEQFGKQLYKEGHIEGAIYWDLNDDLSDMTRDEGRHPLPSKEQLQQLFEQNGLYVNDAIYIYDQGASPFATRAWWILHYAGFNHAYVVNGGFEAMKGAGFSISKEVPIFAPTMLNLQWNDEILLKRSDMVRLINGESKTTILDARANARYRGEIEPLDAIAGHIPTAKNYDWEQLREGKDLVITSSLLAKVKKDEDIVVYCGSGVTATPVYSILKQAGYEKVKIYMAGYSDWVKHETVEQSENL</sequence>
<keyword evidence="1" id="KW-0808">Transferase</keyword>
<dbReference type="Gene3D" id="3.40.250.10">
    <property type="entry name" value="Rhodanese-like domain"/>
    <property type="match status" value="2"/>
</dbReference>
<dbReference type="InterPro" id="IPR045078">
    <property type="entry name" value="TST/MPST-like"/>
</dbReference>
<dbReference type="Pfam" id="PF00581">
    <property type="entry name" value="Rhodanese"/>
    <property type="match status" value="2"/>
</dbReference>
<evidence type="ECO:0000313" key="5">
    <source>
        <dbReference type="Proteomes" id="UP001316087"/>
    </source>
</evidence>
<keyword evidence="5" id="KW-1185">Reference proteome</keyword>
<dbReference type="PANTHER" id="PTHR11364">
    <property type="entry name" value="THIOSULFATE SULFERTANSFERASE"/>
    <property type="match status" value="1"/>
</dbReference>
<accession>A0ABS9UB07</accession>
<dbReference type="CDD" id="cd01448">
    <property type="entry name" value="TST_Repeat_1"/>
    <property type="match status" value="1"/>
</dbReference>
<evidence type="ECO:0000313" key="4">
    <source>
        <dbReference type="EMBL" id="MCH7321300.1"/>
    </source>
</evidence>
<keyword evidence="2" id="KW-0677">Repeat</keyword>
<dbReference type="PANTHER" id="PTHR11364:SF27">
    <property type="entry name" value="SULFURTRANSFERASE"/>
    <property type="match status" value="1"/>
</dbReference>